<protein>
    <submittedName>
        <fullName evidence="4">Pfam-B_2910 and Pfam-B_8145 and Pfam-B_7460 and Pfam-B_8122 and Pfam-B_6017 and Pfam-B_13294 domain containing protein</fullName>
    </submittedName>
</protein>
<evidence type="ECO:0000256" key="1">
    <source>
        <dbReference type="SAM" id="MobiDB-lite"/>
    </source>
</evidence>
<dbReference type="Proteomes" id="UP000492820">
    <property type="component" value="Unassembled WGS sequence"/>
</dbReference>
<organism evidence="4">
    <name type="scientific">Echinococcus granulosus</name>
    <name type="common">Hydatid tapeworm</name>
    <dbReference type="NCBI Taxonomy" id="6210"/>
    <lineage>
        <taxon>Eukaryota</taxon>
        <taxon>Metazoa</taxon>
        <taxon>Spiralia</taxon>
        <taxon>Lophotrochozoa</taxon>
        <taxon>Platyhelminthes</taxon>
        <taxon>Cestoda</taxon>
        <taxon>Eucestoda</taxon>
        <taxon>Cyclophyllidea</taxon>
        <taxon>Taeniidae</taxon>
        <taxon>Echinococcus</taxon>
        <taxon>Echinococcus granulosus group</taxon>
    </lineage>
</organism>
<reference evidence="4" key="2">
    <citation type="submission" date="2014-06" db="EMBL/GenBank/DDBJ databases">
        <authorList>
            <person name="Aslett M."/>
        </authorList>
    </citation>
    <scope>NUCLEOTIDE SEQUENCE</scope>
</reference>
<accession>A0A068WFD8</accession>
<keyword evidence="2" id="KW-0812">Transmembrane</keyword>
<dbReference type="AlphaFoldDB" id="A0A068WFD8"/>
<feature type="region of interest" description="Disordered" evidence="1">
    <location>
        <begin position="316"/>
        <end position="336"/>
    </location>
</feature>
<reference evidence="4 5" key="1">
    <citation type="journal article" date="2013" name="Nature">
        <title>The genomes of four tapeworm species reveal adaptations to parasitism.</title>
        <authorList>
            <person name="Tsai I.J."/>
            <person name="Zarowiecki M."/>
            <person name="Holroyd N."/>
            <person name="Garciarrubio A."/>
            <person name="Sanchez-Flores A."/>
            <person name="Brooks K.L."/>
            <person name="Tracey A."/>
            <person name="Bobes R.J."/>
            <person name="Fragoso G."/>
            <person name="Sciutto E."/>
            <person name="Aslett M."/>
            <person name="Beasley H."/>
            <person name="Bennett H.M."/>
            <person name="Cai J."/>
            <person name="Camicia F."/>
            <person name="Clark R."/>
            <person name="Cucher M."/>
            <person name="De Silva N."/>
            <person name="Day T.A."/>
            <person name="Deplazes P."/>
            <person name="Estrada K."/>
            <person name="Fernandez C."/>
            <person name="Holland P.W."/>
            <person name="Hou J."/>
            <person name="Hu S."/>
            <person name="Huckvale T."/>
            <person name="Hung S.S."/>
            <person name="Kamenetzky L."/>
            <person name="Keane J.A."/>
            <person name="Kiss F."/>
            <person name="Koziol U."/>
            <person name="Lambert O."/>
            <person name="Liu K."/>
            <person name="Luo X."/>
            <person name="Luo Y."/>
            <person name="Macchiaroli N."/>
            <person name="Nichol S."/>
            <person name="Paps J."/>
            <person name="Parkinson J."/>
            <person name="Pouchkina-Stantcheva N."/>
            <person name="Riddiford N."/>
            <person name="Rosenzvit M."/>
            <person name="Salinas G."/>
            <person name="Wasmuth J.D."/>
            <person name="Zamanian M."/>
            <person name="Zheng Y."/>
            <person name="Cai X."/>
            <person name="Soberon X."/>
            <person name="Olson P.D."/>
            <person name="Laclette J.P."/>
            <person name="Brehm K."/>
            <person name="Berriman M."/>
            <person name="Garciarrubio A."/>
            <person name="Bobes R.J."/>
            <person name="Fragoso G."/>
            <person name="Sanchez-Flores A."/>
            <person name="Estrada K."/>
            <person name="Cevallos M.A."/>
            <person name="Morett E."/>
            <person name="Gonzalez V."/>
            <person name="Portillo T."/>
            <person name="Ochoa-Leyva A."/>
            <person name="Jose M.V."/>
            <person name="Sciutto E."/>
            <person name="Landa A."/>
            <person name="Jimenez L."/>
            <person name="Valdes V."/>
            <person name="Carrero J.C."/>
            <person name="Larralde C."/>
            <person name="Morales-Montor J."/>
            <person name="Limon-Lason J."/>
            <person name="Soberon X."/>
            <person name="Laclette J.P."/>
        </authorList>
    </citation>
    <scope>NUCLEOTIDE SEQUENCE [LARGE SCALE GENOMIC DNA]</scope>
</reference>
<sequence>MWLLLAVLLNLRSTQCLTTGHEVYGFVGSEFHVQTSLPVDYQILVTDEGTFPISKAGLCSTKLFQCQIAKDGVEERTLTLKGTMNEHLTYIYLLSDEDLIPTTIYFFNNNTWSESTSALINPTYSTPLVRHRVPKNTTVILTCFIKRWLGGFQLFTTAQKVLYYSTTHFGYEWDNFISTYPHILKVAHKNNDNGKVIDTEVTSNGSTDYYTCNYGGDWLTHVIHWEEPMTTTTTRAYVTTPTTTTTTTTTETTFATKGKSVFQIDEDAASMSLIQDNSGLHLGKIVGITIGAVCAVALLTACSLFAWRQTRKSTDGKRRDVERWKSESKPNQSSAV</sequence>
<name>A0A068WFD8_ECHGR</name>
<dbReference type="OrthoDB" id="6282128at2759"/>
<dbReference type="WBParaSite" id="EgrG_000662800">
    <property type="protein sequence ID" value="EgrG_000662800"/>
    <property type="gene ID" value="EgrG_000662800"/>
</dbReference>
<feature type="signal peptide" evidence="3">
    <location>
        <begin position="1"/>
        <end position="16"/>
    </location>
</feature>
<gene>
    <name evidence="4" type="ORF">EgrG_000662800</name>
</gene>
<evidence type="ECO:0000313" key="5">
    <source>
        <dbReference type="Proteomes" id="UP000492820"/>
    </source>
</evidence>
<feature type="chain" id="PRO_5035983773" evidence="3">
    <location>
        <begin position="17"/>
        <end position="336"/>
    </location>
</feature>
<evidence type="ECO:0000313" key="6">
    <source>
        <dbReference type="WBParaSite" id="EgrG_000662800"/>
    </source>
</evidence>
<feature type="transmembrane region" description="Helical" evidence="2">
    <location>
        <begin position="285"/>
        <end position="307"/>
    </location>
</feature>
<keyword evidence="3" id="KW-0732">Signal</keyword>
<evidence type="ECO:0000313" key="4">
    <source>
        <dbReference type="EMBL" id="CDS18787.1"/>
    </source>
</evidence>
<evidence type="ECO:0000256" key="2">
    <source>
        <dbReference type="SAM" id="Phobius"/>
    </source>
</evidence>
<proteinExistence type="predicted"/>
<keyword evidence="2" id="KW-1133">Transmembrane helix</keyword>
<dbReference type="EMBL" id="LK028578">
    <property type="protein sequence ID" value="CDS18787.1"/>
    <property type="molecule type" value="Genomic_DNA"/>
</dbReference>
<reference evidence="6" key="3">
    <citation type="submission" date="2020-10" db="UniProtKB">
        <authorList>
            <consortium name="WormBaseParasite"/>
        </authorList>
    </citation>
    <scope>IDENTIFICATION</scope>
</reference>
<keyword evidence="2" id="KW-0472">Membrane</keyword>
<evidence type="ECO:0000256" key="3">
    <source>
        <dbReference type="SAM" id="SignalP"/>
    </source>
</evidence>
<feature type="compositionally biased region" description="Basic and acidic residues" evidence="1">
    <location>
        <begin position="316"/>
        <end position="328"/>
    </location>
</feature>